<accession>A0ABY3PIY3</accession>
<evidence type="ECO:0000256" key="1">
    <source>
        <dbReference type="SAM" id="Phobius"/>
    </source>
</evidence>
<evidence type="ECO:0000313" key="3">
    <source>
        <dbReference type="Proteomes" id="UP001054846"/>
    </source>
</evidence>
<dbReference type="EMBL" id="CP063845">
    <property type="protein sequence ID" value="UFP93578.1"/>
    <property type="molecule type" value="Genomic_DNA"/>
</dbReference>
<evidence type="ECO:0000313" key="2">
    <source>
        <dbReference type="EMBL" id="UFP93578.1"/>
    </source>
</evidence>
<reference evidence="2 3" key="1">
    <citation type="journal article" date="2021" name="Genome Biol. Evol.">
        <title>Complete Genome Sequencing of a Novel Gloeobacter Species from a Waterfall Cave in Mexico.</title>
        <authorList>
            <person name="Saw J.H."/>
            <person name="Cardona T."/>
            <person name="Montejano G."/>
        </authorList>
    </citation>
    <scope>NUCLEOTIDE SEQUENCE [LARGE SCALE GENOMIC DNA]</scope>
    <source>
        <strain evidence="2">MG652769</strain>
    </source>
</reference>
<feature type="transmembrane region" description="Helical" evidence="1">
    <location>
        <begin position="7"/>
        <end position="28"/>
    </location>
</feature>
<dbReference type="Proteomes" id="UP001054846">
    <property type="component" value="Chromosome"/>
</dbReference>
<sequence length="69" mass="7406">MKANPRTVVLYLGMIGFIVLSFGAISSYGTTYLRAPQAIDGRYALSGPTIDRCFAKPPLLIVGQSTGLR</sequence>
<protein>
    <submittedName>
        <fullName evidence="2">Uncharacterized protein</fullName>
    </submittedName>
</protein>
<proteinExistence type="predicted"/>
<keyword evidence="1" id="KW-0472">Membrane</keyword>
<organism evidence="2 3">
    <name type="scientific">Gloeobacter morelensis MG652769</name>
    <dbReference type="NCBI Taxonomy" id="2781736"/>
    <lineage>
        <taxon>Bacteria</taxon>
        <taxon>Bacillati</taxon>
        <taxon>Cyanobacteriota</taxon>
        <taxon>Cyanophyceae</taxon>
        <taxon>Gloeobacterales</taxon>
        <taxon>Gloeobacteraceae</taxon>
        <taxon>Gloeobacter</taxon>
        <taxon>Gloeobacter morelensis</taxon>
    </lineage>
</organism>
<keyword evidence="1" id="KW-0812">Transmembrane</keyword>
<dbReference type="RefSeq" id="WP_230840630.1">
    <property type="nucleotide sequence ID" value="NZ_CP063845.1"/>
</dbReference>
<name>A0ABY3PIY3_9CYAN</name>
<gene>
    <name evidence="2" type="ORF">ISF26_17565</name>
</gene>
<keyword evidence="1" id="KW-1133">Transmembrane helix</keyword>
<keyword evidence="3" id="KW-1185">Reference proteome</keyword>